<name>A0A9P5I252_9HELO</name>
<evidence type="ECO:0000313" key="3">
    <source>
        <dbReference type="Proteomes" id="UP000710849"/>
    </source>
</evidence>
<dbReference type="Proteomes" id="UP000710849">
    <property type="component" value="Unassembled WGS sequence"/>
</dbReference>
<organism evidence="2 3">
    <name type="scientific">Botrytis byssoidea</name>
    <dbReference type="NCBI Taxonomy" id="139641"/>
    <lineage>
        <taxon>Eukaryota</taxon>
        <taxon>Fungi</taxon>
        <taxon>Dikarya</taxon>
        <taxon>Ascomycota</taxon>
        <taxon>Pezizomycotina</taxon>
        <taxon>Leotiomycetes</taxon>
        <taxon>Helotiales</taxon>
        <taxon>Sclerotiniaceae</taxon>
        <taxon>Botrytis</taxon>
    </lineage>
</organism>
<feature type="region of interest" description="Disordered" evidence="1">
    <location>
        <begin position="1"/>
        <end position="32"/>
    </location>
</feature>
<keyword evidence="3" id="KW-1185">Reference proteome</keyword>
<dbReference type="RefSeq" id="XP_038729241.1">
    <property type="nucleotide sequence ID" value="XM_038880130.1"/>
</dbReference>
<comment type="caution">
    <text evidence="2">The sequence shown here is derived from an EMBL/GenBank/DDBJ whole genome shotgun (WGS) entry which is preliminary data.</text>
</comment>
<feature type="compositionally biased region" description="Pro residues" evidence="1">
    <location>
        <begin position="1"/>
        <end position="10"/>
    </location>
</feature>
<gene>
    <name evidence="2" type="ORF">EAE97_009615</name>
</gene>
<evidence type="ECO:0000313" key="2">
    <source>
        <dbReference type="EMBL" id="KAF7930018.1"/>
    </source>
</evidence>
<dbReference type="AlphaFoldDB" id="A0A9P5I252"/>
<reference evidence="2 3" key="1">
    <citation type="journal article" date="2020" name="Genome Biol. Evol.">
        <title>Comparative genomics of Sclerotiniaceae.</title>
        <authorList>
            <person name="Valero Jimenez C.A."/>
            <person name="Steentjes M."/>
            <person name="Scholten O.E."/>
            <person name="Van Kan J.A.L."/>
        </authorList>
    </citation>
    <scope>NUCLEOTIDE SEQUENCE [LARGE SCALE GENOMIC DNA]</scope>
    <source>
        <strain evidence="2 3">MUCL 94</strain>
    </source>
</reference>
<proteinExistence type="predicted"/>
<protein>
    <submittedName>
        <fullName evidence="2">Uncharacterized protein</fullName>
    </submittedName>
</protein>
<dbReference type="GeneID" id="62153203"/>
<feature type="compositionally biased region" description="Low complexity" evidence="1">
    <location>
        <begin position="56"/>
        <end position="65"/>
    </location>
</feature>
<sequence>MSPLYTPPNYPSSRNSHSNSFNSSTSLSPVPLSGLNNLSSPLNRFEMQGLQRFASGSRSGSVSSVRSEHGRNRITQTSRNSSVSRHNFLKSQAMDVAHDSPSRYVSSGGSGRSRPLTSWARIGMIAIKMIGGACWRCRILGKKRILAILAQNETKLAKQLGRKLAVSEAHFPSKWSPSISVQNHIPTQCLLVSIFCVFNASVVGATAQTRTKADVQDVKELMQR</sequence>
<feature type="compositionally biased region" description="Low complexity" evidence="1">
    <location>
        <begin position="11"/>
        <end position="32"/>
    </location>
</feature>
<accession>A0A9P5I252</accession>
<dbReference type="EMBL" id="RCSW01000022">
    <property type="protein sequence ID" value="KAF7930018.1"/>
    <property type="molecule type" value="Genomic_DNA"/>
</dbReference>
<feature type="region of interest" description="Disordered" evidence="1">
    <location>
        <begin position="56"/>
        <end position="86"/>
    </location>
</feature>
<feature type="compositionally biased region" description="Polar residues" evidence="1">
    <location>
        <begin position="73"/>
        <end position="85"/>
    </location>
</feature>
<evidence type="ECO:0000256" key="1">
    <source>
        <dbReference type="SAM" id="MobiDB-lite"/>
    </source>
</evidence>